<protein>
    <recommendedName>
        <fullName evidence="3">Aminoglycoside phosphotransferase</fullName>
    </recommendedName>
</protein>
<dbReference type="SUPFAM" id="SSF56112">
    <property type="entry name" value="Protein kinase-like (PK-like)"/>
    <property type="match status" value="1"/>
</dbReference>
<dbReference type="AlphaFoldDB" id="A0A0N9IBC8"/>
<proteinExistence type="predicted"/>
<dbReference type="InterPro" id="IPR011009">
    <property type="entry name" value="Kinase-like_dom_sf"/>
</dbReference>
<dbReference type="STRING" id="860235.AOZ06_37235"/>
<organism evidence="1 2">
    <name type="scientific">Kibdelosporangium phytohabitans</name>
    <dbReference type="NCBI Taxonomy" id="860235"/>
    <lineage>
        <taxon>Bacteria</taxon>
        <taxon>Bacillati</taxon>
        <taxon>Actinomycetota</taxon>
        <taxon>Actinomycetes</taxon>
        <taxon>Pseudonocardiales</taxon>
        <taxon>Pseudonocardiaceae</taxon>
        <taxon>Kibdelosporangium</taxon>
    </lineage>
</organism>
<keyword evidence="2" id="KW-1185">Reference proteome</keyword>
<evidence type="ECO:0000313" key="1">
    <source>
        <dbReference type="EMBL" id="ALG11773.1"/>
    </source>
</evidence>
<gene>
    <name evidence="1" type="ORF">AOZ06_37235</name>
</gene>
<dbReference type="RefSeq" id="WP_054293669.1">
    <property type="nucleotide sequence ID" value="NZ_CP012752.1"/>
</dbReference>
<evidence type="ECO:0008006" key="3">
    <source>
        <dbReference type="Google" id="ProtNLM"/>
    </source>
</evidence>
<name>A0A0N9IBC8_9PSEU</name>
<dbReference type="OrthoDB" id="2570531at2"/>
<evidence type="ECO:0000313" key="2">
    <source>
        <dbReference type="Proteomes" id="UP000063699"/>
    </source>
</evidence>
<dbReference type="Gene3D" id="3.90.1200.10">
    <property type="match status" value="1"/>
</dbReference>
<dbReference type="KEGG" id="kphy:AOZ06_37235"/>
<dbReference type="Proteomes" id="UP000063699">
    <property type="component" value="Chromosome"/>
</dbReference>
<sequence>MGTRQGLRHEWADLPDDLVSAVVAHTGPIERADAVPAGYSSQLASTLDTANGPVFVKGMRLDHPNSGTQDVEAAIAPHLTPLAPKVLWRVVAEGWDLLGFEHIAGRGASYAPGSPDLPLVVDGITAVGRIACPESVRIKKARTRWGRFLDYPADAAAFAGDALVHSDMNPGNLLLTVTGGVRMVDWPLVTRGAAWIDAACWVVWLVYSGHPPHAAEQWASRVPSWADADPDALDLFAVAQTRYWQAIVDAHTNRVTMALRTAASRWALHRGMWP</sequence>
<dbReference type="EMBL" id="CP012752">
    <property type="protein sequence ID" value="ALG11773.1"/>
    <property type="molecule type" value="Genomic_DNA"/>
</dbReference>
<accession>A0A0N9IBC8</accession>
<reference evidence="1 2" key="1">
    <citation type="submission" date="2015-07" db="EMBL/GenBank/DDBJ databases">
        <title>Genome sequencing of Kibdelosporangium phytohabitans.</title>
        <authorList>
            <person name="Qin S."/>
            <person name="Xing K."/>
        </authorList>
    </citation>
    <scope>NUCLEOTIDE SEQUENCE [LARGE SCALE GENOMIC DNA]</scope>
    <source>
        <strain evidence="1 2">KLBMP1111</strain>
    </source>
</reference>